<dbReference type="InterPro" id="IPR027806">
    <property type="entry name" value="HARBI1_dom"/>
</dbReference>
<feature type="signal peptide" evidence="3">
    <location>
        <begin position="1"/>
        <end position="20"/>
    </location>
</feature>
<feature type="chain" id="PRO_5044833322" description="DDE Tnp4 domain-containing protein" evidence="3">
    <location>
        <begin position="21"/>
        <end position="252"/>
    </location>
</feature>
<evidence type="ECO:0000259" key="4">
    <source>
        <dbReference type="Pfam" id="PF13359"/>
    </source>
</evidence>
<evidence type="ECO:0000256" key="1">
    <source>
        <dbReference type="ARBA" id="ARBA00001968"/>
    </source>
</evidence>
<dbReference type="GO" id="GO:0046872">
    <property type="term" value="F:metal ion binding"/>
    <property type="evidence" value="ECO:0007669"/>
    <property type="project" value="UniProtKB-KW"/>
</dbReference>
<keyword evidence="2" id="KW-0479">Metal-binding</keyword>
<sequence>MSWDGFWHLHSILLPHISSAIDESSGYERKGGRDSGRYSLPPIPNGPITTSIRLGAALRYFAGGSPYDIMCMFGIAYSEVLSSAWIVVDARKIAAGFEAVSTPGIRNCAGAIDGILIWIQKPSLKKTKKAGVDHKKFLCGRKHKYSLNCQAVSDCQGCIIDISIKYGGASSDCMAFEASDLHKWLKNGLLHQDAPSNNERFVLFGDNAYLNSFTNVGGDPNRAAEDNYNFFHLQLRIWVECALECWCRDEGF</sequence>
<gene>
    <name evidence="5" type="ORF">ACHAW5_009512</name>
</gene>
<dbReference type="EMBL" id="JALLAZ020001567">
    <property type="protein sequence ID" value="KAL3772835.1"/>
    <property type="molecule type" value="Genomic_DNA"/>
</dbReference>
<evidence type="ECO:0000256" key="2">
    <source>
        <dbReference type="ARBA" id="ARBA00022723"/>
    </source>
</evidence>
<keyword evidence="3" id="KW-0732">Signal</keyword>
<accession>A0ABD3N9R7</accession>
<comment type="cofactor">
    <cofactor evidence="1">
        <name>a divalent metal cation</name>
        <dbReference type="ChEBI" id="CHEBI:60240"/>
    </cofactor>
</comment>
<proteinExistence type="predicted"/>
<dbReference type="AlphaFoldDB" id="A0ABD3N9R7"/>
<dbReference type="Pfam" id="PF13359">
    <property type="entry name" value="DDE_Tnp_4"/>
    <property type="match status" value="1"/>
</dbReference>
<dbReference type="Proteomes" id="UP001530315">
    <property type="component" value="Unassembled WGS sequence"/>
</dbReference>
<organism evidence="5 6">
    <name type="scientific">Stephanodiscus triporus</name>
    <dbReference type="NCBI Taxonomy" id="2934178"/>
    <lineage>
        <taxon>Eukaryota</taxon>
        <taxon>Sar</taxon>
        <taxon>Stramenopiles</taxon>
        <taxon>Ochrophyta</taxon>
        <taxon>Bacillariophyta</taxon>
        <taxon>Coscinodiscophyceae</taxon>
        <taxon>Thalassiosirophycidae</taxon>
        <taxon>Stephanodiscales</taxon>
        <taxon>Stephanodiscaceae</taxon>
        <taxon>Stephanodiscus</taxon>
    </lineage>
</organism>
<evidence type="ECO:0000313" key="6">
    <source>
        <dbReference type="Proteomes" id="UP001530315"/>
    </source>
</evidence>
<reference evidence="5 6" key="1">
    <citation type="submission" date="2024-10" db="EMBL/GenBank/DDBJ databases">
        <title>Updated reference genomes for cyclostephanoid diatoms.</title>
        <authorList>
            <person name="Roberts W.R."/>
            <person name="Alverson A.J."/>
        </authorList>
    </citation>
    <scope>NUCLEOTIDE SEQUENCE [LARGE SCALE GENOMIC DNA]</scope>
    <source>
        <strain evidence="5 6">AJA276-08</strain>
    </source>
</reference>
<evidence type="ECO:0000313" key="5">
    <source>
        <dbReference type="EMBL" id="KAL3772835.1"/>
    </source>
</evidence>
<feature type="domain" description="DDE Tnp4" evidence="4">
    <location>
        <begin position="112"/>
        <end position="246"/>
    </location>
</feature>
<keyword evidence="6" id="KW-1185">Reference proteome</keyword>
<name>A0ABD3N9R7_9STRA</name>
<evidence type="ECO:0000256" key="3">
    <source>
        <dbReference type="SAM" id="SignalP"/>
    </source>
</evidence>
<comment type="caution">
    <text evidence="5">The sequence shown here is derived from an EMBL/GenBank/DDBJ whole genome shotgun (WGS) entry which is preliminary data.</text>
</comment>
<protein>
    <recommendedName>
        <fullName evidence="4">DDE Tnp4 domain-containing protein</fullName>
    </recommendedName>
</protein>